<evidence type="ECO:0000313" key="8">
    <source>
        <dbReference type="EMBL" id="EPB76235.1"/>
    </source>
</evidence>
<accession>A0A0D6LVX9</accession>
<dbReference type="Proteomes" id="UP000054495">
    <property type="component" value="Unassembled WGS sequence"/>
</dbReference>
<evidence type="ECO:0000256" key="5">
    <source>
        <dbReference type="ARBA" id="ARBA00023136"/>
    </source>
</evidence>
<dbReference type="InterPro" id="IPR003663">
    <property type="entry name" value="Sugar/inositol_transpt"/>
</dbReference>
<keyword evidence="2" id="KW-0813">Transport</keyword>
<feature type="transmembrane region" description="Helical" evidence="6">
    <location>
        <begin position="427"/>
        <end position="445"/>
    </location>
</feature>
<feature type="transmembrane region" description="Helical" evidence="6">
    <location>
        <begin position="213"/>
        <end position="234"/>
    </location>
</feature>
<dbReference type="PRINTS" id="PR00171">
    <property type="entry name" value="SUGRTRNSPORT"/>
</dbReference>
<gene>
    <name evidence="8" type="ORF">ANCCEY_04652</name>
</gene>
<evidence type="ECO:0000256" key="2">
    <source>
        <dbReference type="ARBA" id="ARBA00022448"/>
    </source>
</evidence>
<reference evidence="8 9" key="1">
    <citation type="submission" date="2013-05" db="EMBL/GenBank/DDBJ databases">
        <title>Draft genome of the parasitic nematode Anyclostoma ceylanicum.</title>
        <authorList>
            <person name="Mitreva M."/>
        </authorList>
    </citation>
    <scope>NUCLEOTIDE SEQUENCE [LARGE SCALE GENOMIC DNA]</scope>
</reference>
<dbReference type="PANTHER" id="PTHR48020:SF12">
    <property type="entry name" value="PROTON MYO-INOSITOL COTRANSPORTER"/>
    <property type="match status" value="1"/>
</dbReference>
<evidence type="ECO:0000256" key="1">
    <source>
        <dbReference type="ARBA" id="ARBA00004141"/>
    </source>
</evidence>
<evidence type="ECO:0000256" key="4">
    <source>
        <dbReference type="ARBA" id="ARBA00022989"/>
    </source>
</evidence>
<dbReference type="GO" id="GO:0005366">
    <property type="term" value="F:myo-inositol:proton symporter activity"/>
    <property type="evidence" value="ECO:0007669"/>
    <property type="project" value="TreeGrafter"/>
</dbReference>
<dbReference type="SUPFAM" id="SSF103473">
    <property type="entry name" value="MFS general substrate transporter"/>
    <property type="match status" value="1"/>
</dbReference>
<feature type="transmembrane region" description="Helical" evidence="6">
    <location>
        <begin position="79"/>
        <end position="102"/>
    </location>
</feature>
<feature type="transmembrane region" description="Helical" evidence="6">
    <location>
        <begin position="174"/>
        <end position="198"/>
    </location>
</feature>
<feature type="transmembrane region" description="Helical" evidence="6">
    <location>
        <begin position="394"/>
        <end position="415"/>
    </location>
</feature>
<evidence type="ECO:0000256" key="3">
    <source>
        <dbReference type="ARBA" id="ARBA00022692"/>
    </source>
</evidence>
<dbReference type="InterPro" id="IPR036259">
    <property type="entry name" value="MFS_trans_sf"/>
</dbReference>
<dbReference type="PANTHER" id="PTHR48020">
    <property type="entry name" value="PROTON MYO-INOSITOL COTRANSPORTER"/>
    <property type="match status" value="1"/>
</dbReference>
<organism evidence="8 9">
    <name type="scientific">Ancylostoma ceylanicum</name>
    <dbReference type="NCBI Taxonomy" id="53326"/>
    <lineage>
        <taxon>Eukaryota</taxon>
        <taxon>Metazoa</taxon>
        <taxon>Ecdysozoa</taxon>
        <taxon>Nematoda</taxon>
        <taxon>Chromadorea</taxon>
        <taxon>Rhabditida</taxon>
        <taxon>Rhabditina</taxon>
        <taxon>Rhabditomorpha</taxon>
        <taxon>Strongyloidea</taxon>
        <taxon>Ancylostomatidae</taxon>
        <taxon>Ancylostomatinae</taxon>
        <taxon>Ancylostoma</taxon>
    </lineage>
</organism>
<evidence type="ECO:0000256" key="6">
    <source>
        <dbReference type="SAM" id="Phobius"/>
    </source>
</evidence>
<dbReference type="Pfam" id="PF00083">
    <property type="entry name" value="Sugar_tr"/>
    <property type="match status" value="2"/>
</dbReference>
<dbReference type="InterPro" id="IPR020846">
    <property type="entry name" value="MFS_dom"/>
</dbReference>
<dbReference type="PROSITE" id="PS50850">
    <property type="entry name" value="MFS"/>
    <property type="match status" value="1"/>
</dbReference>
<evidence type="ECO:0000259" key="7">
    <source>
        <dbReference type="PROSITE" id="PS50850"/>
    </source>
</evidence>
<name>A0A0D6LVX9_9BILA</name>
<sequence>MMYVPENNDLKPMGAIWQEVIVSITPGFASMIVPVYVGEASPSNIRGRLVTSFQLMITVGLVVANIIGGGFSYVDPENLGWRLMFAFAAVPSAIQFVCFLFLPESPRWLFENDRKEEGEEVLMKIYNGHKEWVNYEMAEIHYAYKLELQAKEESGAADGSILLRVLRTPHVRKALFIGGIIQAFQQLSGINTVMYYTANIIRAAGVTNPHTTIWISVGTSAINFIGTFIPMALVERMGRRILLMISITGVIVSLLAMGTAFLLINKDSALALHDQSFVNLSNPDHHQQHCEKYSNCDFCVTNEECGFCLVKGEEAGYCLRKADSATAPVSGAGPCSSPEAMGTKYEWDQNSCKTKYTILPIIIMVFYLLSFSSGYAPLPWVVNAEFYPLWARSTCVSIATACNWIFNLIISLTFLSLSQALTKYGTFFLYAGFTVVALTFVYFFLPETRGYSIDEVEMLFMTKRAKQHALAKREKSSNALNPNISVIQMTDAS</sequence>
<dbReference type="Gene3D" id="1.20.1250.20">
    <property type="entry name" value="MFS general substrate transporter like domains"/>
    <property type="match status" value="2"/>
</dbReference>
<dbReference type="AlphaFoldDB" id="A0A0D6LVX9"/>
<protein>
    <submittedName>
        <fullName evidence="8">Inositol transporter 4 family protein</fullName>
    </submittedName>
</protein>
<keyword evidence="3 6" id="KW-0812">Transmembrane</keyword>
<feature type="transmembrane region" description="Helical" evidence="6">
    <location>
        <begin position="49"/>
        <end position="73"/>
    </location>
</feature>
<feature type="transmembrane region" description="Helical" evidence="6">
    <location>
        <begin position="358"/>
        <end position="382"/>
    </location>
</feature>
<dbReference type="InterPro" id="IPR005828">
    <property type="entry name" value="MFS_sugar_transport-like"/>
</dbReference>
<comment type="subcellular location">
    <subcellularLocation>
        <location evidence="1">Membrane</location>
        <topology evidence="1">Multi-pass membrane protein</topology>
    </subcellularLocation>
</comment>
<dbReference type="InterPro" id="IPR050814">
    <property type="entry name" value="Myo-inositol_Transporter"/>
</dbReference>
<keyword evidence="5 6" id="KW-0472">Membrane</keyword>
<feature type="transmembrane region" description="Helical" evidence="6">
    <location>
        <begin position="20"/>
        <end position="37"/>
    </location>
</feature>
<dbReference type="EMBL" id="KE124871">
    <property type="protein sequence ID" value="EPB76235.1"/>
    <property type="molecule type" value="Genomic_DNA"/>
</dbReference>
<keyword evidence="4 6" id="KW-1133">Transmembrane helix</keyword>
<dbReference type="FunFam" id="1.20.1250.20:FF:000387">
    <property type="entry name" value="H(+) MyoInositol coTransporter"/>
    <property type="match status" value="1"/>
</dbReference>
<feature type="domain" description="Major facilitator superfamily (MFS) profile" evidence="7">
    <location>
        <begin position="1"/>
        <end position="449"/>
    </location>
</feature>
<dbReference type="GO" id="GO:0016324">
    <property type="term" value="C:apical plasma membrane"/>
    <property type="evidence" value="ECO:0007669"/>
    <property type="project" value="TreeGrafter"/>
</dbReference>
<keyword evidence="9" id="KW-1185">Reference proteome</keyword>
<evidence type="ECO:0000313" key="9">
    <source>
        <dbReference type="Proteomes" id="UP000054495"/>
    </source>
</evidence>
<proteinExistence type="predicted"/>
<feature type="transmembrane region" description="Helical" evidence="6">
    <location>
        <begin position="241"/>
        <end position="264"/>
    </location>
</feature>